<keyword evidence="2" id="KW-1185">Reference proteome</keyword>
<dbReference type="RefSeq" id="WP_079033907.1">
    <property type="nucleotide sequence ID" value="NZ_CP029043.1"/>
</dbReference>
<reference evidence="1 2" key="1">
    <citation type="submission" date="2022-10" db="EMBL/GenBank/DDBJ databases">
        <title>The complete genomes of actinobacterial strains from the NBC collection.</title>
        <authorList>
            <person name="Joergensen T.S."/>
            <person name="Alvarez Arevalo M."/>
            <person name="Sterndorff E.B."/>
            <person name="Faurdal D."/>
            <person name="Vuksanovic O."/>
            <person name="Mourched A.-S."/>
            <person name="Charusanti P."/>
            <person name="Shaw S."/>
            <person name="Blin K."/>
            <person name="Weber T."/>
        </authorList>
    </citation>
    <scope>NUCLEOTIDE SEQUENCE [LARGE SCALE GENOMIC DNA]</scope>
    <source>
        <strain evidence="1 2">NBC_00206</strain>
    </source>
</reference>
<name>A0ABZ1IYW5_9ACTN</name>
<evidence type="ECO:0000313" key="1">
    <source>
        <dbReference type="EMBL" id="WTO83766.1"/>
    </source>
</evidence>
<gene>
    <name evidence="1" type="ORF">OHU27_15570</name>
</gene>
<accession>A0ABZ1IYW5</accession>
<protein>
    <submittedName>
        <fullName evidence="1">Uncharacterized protein</fullName>
    </submittedName>
</protein>
<dbReference type="GeneID" id="95475765"/>
<organism evidence="1 2">
    <name type="scientific">Streptomyces nigra</name>
    <dbReference type="NCBI Taxonomy" id="1827580"/>
    <lineage>
        <taxon>Bacteria</taxon>
        <taxon>Bacillati</taxon>
        <taxon>Actinomycetota</taxon>
        <taxon>Actinomycetes</taxon>
        <taxon>Kitasatosporales</taxon>
        <taxon>Streptomycetaceae</taxon>
        <taxon>Streptomyces</taxon>
    </lineage>
</organism>
<proteinExistence type="predicted"/>
<dbReference type="EMBL" id="CP108125">
    <property type="protein sequence ID" value="WTO83766.1"/>
    <property type="molecule type" value="Genomic_DNA"/>
</dbReference>
<dbReference type="Proteomes" id="UP001622690">
    <property type="component" value="Chromosome"/>
</dbReference>
<evidence type="ECO:0000313" key="2">
    <source>
        <dbReference type="Proteomes" id="UP001622690"/>
    </source>
</evidence>
<sequence length="80" mass="8435">MRSSEEIVASLREAFGAVGVVLPSLCVDPVTGAGKEPYALVQLGRCNVRTAERLVAVLRDAAEVRRRPLAAPPADAPAPR</sequence>